<dbReference type="GO" id="GO:0046872">
    <property type="term" value="F:metal ion binding"/>
    <property type="evidence" value="ECO:0007669"/>
    <property type="project" value="UniProtKB-KW"/>
</dbReference>
<evidence type="ECO:0000313" key="11">
    <source>
        <dbReference type="EMBL" id="MBM7278626.1"/>
    </source>
</evidence>
<dbReference type="PANTHER" id="PTHR28259">
    <property type="entry name" value="FLUORIDE EXPORT PROTEIN 1-RELATED"/>
    <property type="match status" value="1"/>
</dbReference>
<comment type="activity regulation">
    <text evidence="10">Na(+) is not transported, but it plays an essential structural role and its presence is essential for fluoride channel function.</text>
</comment>
<evidence type="ECO:0000256" key="2">
    <source>
        <dbReference type="ARBA" id="ARBA00022475"/>
    </source>
</evidence>
<evidence type="ECO:0000256" key="10">
    <source>
        <dbReference type="HAMAP-Rule" id="MF_00454"/>
    </source>
</evidence>
<dbReference type="RefSeq" id="WP_005198428.1">
    <property type="nucleotide sequence ID" value="NZ_CP136136.1"/>
</dbReference>
<organism evidence="11 13">
    <name type="scientific">Gordonia rubripertincta</name>
    <name type="common">Rhodococcus corallinus</name>
    <dbReference type="NCBI Taxonomy" id="36822"/>
    <lineage>
        <taxon>Bacteria</taxon>
        <taxon>Bacillati</taxon>
        <taxon>Actinomycetota</taxon>
        <taxon>Actinomycetes</taxon>
        <taxon>Mycobacteriales</taxon>
        <taxon>Gordoniaceae</taxon>
        <taxon>Gordonia</taxon>
    </lineage>
</organism>
<proteinExistence type="inferred from homology"/>
<comment type="function">
    <text evidence="9 10">Fluoride-specific ion channel. Important for reducing fluoride concentration in the cell, thus reducing its toxicity.</text>
</comment>
<evidence type="ECO:0000256" key="5">
    <source>
        <dbReference type="ARBA" id="ARBA00023136"/>
    </source>
</evidence>
<keyword evidence="10" id="KW-0406">Ion transport</keyword>
<dbReference type="Pfam" id="PF02537">
    <property type="entry name" value="CRCB"/>
    <property type="match status" value="1"/>
</dbReference>
<dbReference type="AlphaFoldDB" id="A0AAW4G6F9"/>
<comment type="catalytic activity">
    <reaction evidence="8">
        <text>fluoride(in) = fluoride(out)</text>
        <dbReference type="Rhea" id="RHEA:76159"/>
        <dbReference type="ChEBI" id="CHEBI:17051"/>
    </reaction>
    <physiologicalReaction direction="left-to-right" evidence="8">
        <dbReference type="Rhea" id="RHEA:76160"/>
    </physiologicalReaction>
</comment>
<comment type="caution">
    <text evidence="10">Lacks conserved residue(s) required for the propagation of feature annotation.</text>
</comment>
<dbReference type="EMBL" id="JARUXG010000001">
    <property type="protein sequence ID" value="MDG6779216.1"/>
    <property type="molecule type" value="Genomic_DNA"/>
</dbReference>
<reference evidence="11" key="1">
    <citation type="submission" date="2021-02" db="EMBL/GenBank/DDBJ databases">
        <title>Taxonomy, biology and ecology of Rhodococcus bacteria occurring in California pistachio and other woody hosts as revealed by genome sequence analyses.</title>
        <authorList>
            <person name="Riely B."/>
            <person name="Gai Y."/>
        </authorList>
    </citation>
    <scope>NUCLEOTIDE SEQUENCE</scope>
    <source>
        <strain evidence="11">BP-295</strain>
    </source>
</reference>
<evidence type="ECO:0000256" key="3">
    <source>
        <dbReference type="ARBA" id="ARBA00022692"/>
    </source>
</evidence>
<protein>
    <recommendedName>
        <fullName evidence="10">Fluoride-specific ion channel FluC</fullName>
    </recommendedName>
</protein>
<keyword evidence="2 10" id="KW-1003">Cell membrane</keyword>
<dbReference type="Proteomes" id="UP001195196">
    <property type="component" value="Unassembled WGS sequence"/>
</dbReference>
<evidence type="ECO:0000256" key="9">
    <source>
        <dbReference type="ARBA" id="ARBA00049940"/>
    </source>
</evidence>
<dbReference type="EMBL" id="JAFFGU010000004">
    <property type="protein sequence ID" value="MBM7278626.1"/>
    <property type="molecule type" value="Genomic_DNA"/>
</dbReference>
<sequence length="126" mass="12853">MGTTLIALAVMVAGALGAVTRFVVDGAVKWKWPTITPWGTFVINVSGSALLGVLAGLVLFHGAPHEMQAIIGTGFCGGYTTFSTASFEVVRLAENKRRLVAGGYAAITLLASVAACAAGSALVWAV</sequence>
<evidence type="ECO:0000313" key="13">
    <source>
        <dbReference type="Proteomes" id="UP001195196"/>
    </source>
</evidence>
<evidence type="ECO:0000256" key="1">
    <source>
        <dbReference type="ARBA" id="ARBA00004651"/>
    </source>
</evidence>
<dbReference type="PANTHER" id="PTHR28259:SF1">
    <property type="entry name" value="FLUORIDE EXPORT PROTEIN 1-RELATED"/>
    <property type="match status" value="1"/>
</dbReference>
<evidence type="ECO:0000256" key="4">
    <source>
        <dbReference type="ARBA" id="ARBA00022989"/>
    </source>
</evidence>
<dbReference type="GO" id="GO:0005886">
    <property type="term" value="C:plasma membrane"/>
    <property type="evidence" value="ECO:0007669"/>
    <property type="project" value="UniProtKB-SubCell"/>
</dbReference>
<dbReference type="InterPro" id="IPR003691">
    <property type="entry name" value="FluC"/>
</dbReference>
<dbReference type="GO" id="GO:0140114">
    <property type="term" value="P:cellular detoxification of fluoride"/>
    <property type="evidence" value="ECO:0007669"/>
    <property type="project" value="UniProtKB-UniRule"/>
</dbReference>
<name>A0AAW4G6F9_GORRU</name>
<comment type="caution">
    <text evidence="11">The sequence shown here is derived from an EMBL/GenBank/DDBJ whole genome shotgun (WGS) entry which is preliminary data.</text>
</comment>
<keyword evidence="10" id="KW-0915">Sodium</keyword>
<dbReference type="GO" id="GO:0062054">
    <property type="term" value="F:fluoride channel activity"/>
    <property type="evidence" value="ECO:0007669"/>
    <property type="project" value="UniProtKB-UniRule"/>
</dbReference>
<feature type="binding site" evidence="10">
    <location>
        <position position="77"/>
    </location>
    <ligand>
        <name>Na(+)</name>
        <dbReference type="ChEBI" id="CHEBI:29101"/>
        <note>structural</note>
    </ligand>
</feature>
<keyword evidence="3 10" id="KW-0812">Transmembrane</keyword>
<keyword evidence="6 10" id="KW-0407">Ion channel</keyword>
<keyword evidence="10" id="KW-0813">Transport</keyword>
<feature type="transmembrane region" description="Helical" evidence="10">
    <location>
        <begin position="101"/>
        <end position="125"/>
    </location>
</feature>
<feature type="transmembrane region" description="Helical" evidence="10">
    <location>
        <begin position="41"/>
        <end position="60"/>
    </location>
</feature>
<feature type="binding site" evidence="10">
    <location>
        <position position="80"/>
    </location>
    <ligand>
        <name>Na(+)</name>
        <dbReference type="ChEBI" id="CHEBI:29101"/>
        <note>structural</note>
    </ligand>
</feature>
<accession>A0AAW4G6F9</accession>
<dbReference type="HAMAP" id="MF_00454">
    <property type="entry name" value="FluC"/>
    <property type="match status" value="1"/>
</dbReference>
<evidence type="ECO:0000256" key="6">
    <source>
        <dbReference type="ARBA" id="ARBA00023303"/>
    </source>
</evidence>
<keyword evidence="10" id="KW-0479">Metal-binding</keyword>
<evidence type="ECO:0000256" key="7">
    <source>
        <dbReference type="ARBA" id="ARBA00035120"/>
    </source>
</evidence>
<reference evidence="12" key="2">
    <citation type="submission" date="2023-04" db="EMBL/GenBank/DDBJ databases">
        <title>Characterization and analysis of the complete genome of Gordonia rubripertincta 112, the degrader of aromatic and aliphatic compounds.</title>
        <authorList>
            <person name="Frantsuzova E."/>
            <person name="Bogun A."/>
            <person name="Delegan Y."/>
        </authorList>
    </citation>
    <scope>NUCLEOTIDE SEQUENCE</scope>
    <source>
        <strain evidence="12">112</strain>
    </source>
</reference>
<evidence type="ECO:0000256" key="8">
    <source>
        <dbReference type="ARBA" id="ARBA00035585"/>
    </source>
</evidence>
<evidence type="ECO:0000313" key="12">
    <source>
        <dbReference type="EMBL" id="MDG6779216.1"/>
    </source>
</evidence>
<gene>
    <name evidence="10" type="primary">fluC</name>
    <name evidence="10" type="synonym">crcB</name>
    <name evidence="11" type="ORF">JTZ10_12730</name>
    <name evidence="12" type="ORF">QBL07_00040</name>
</gene>
<keyword evidence="4 10" id="KW-1133">Transmembrane helix</keyword>
<comment type="similarity">
    <text evidence="7 10">Belongs to the fluoride channel Fluc/FEX (TC 1.A.43) family.</text>
</comment>
<comment type="subcellular location">
    <subcellularLocation>
        <location evidence="1 10">Cell membrane</location>
        <topology evidence="1 10">Multi-pass membrane protein</topology>
    </subcellularLocation>
</comment>
<keyword evidence="5 10" id="KW-0472">Membrane</keyword>